<proteinExistence type="predicted"/>
<reference evidence="2 3" key="1">
    <citation type="submission" date="2019-10" db="EMBL/GenBank/DDBJ databases">
        <title>Corynebacterium sp novel species isolated from the respiratory tract of Marmot.</title>
        <authorList>
            <person name="Zhang G."/>
        </authorList>
    </citation>
    <scope>NUCLEOTIDE SEQUENCE [LARGE SCALE GENOMIC DNA]</scope>
    <source>
        <strain evidence="2 3">336</strain>
    </source>
</reference>
<comment type="caution">
    <text evidence="2">The sequence shown here is derived from an EMBL/GenBank/DDBJ whole genome shotgun (WGS) entry which is preliminary data.</text>
</comment>
<sequence>MSPQLSGPELISATRDALERVLPWVRDPERVARPGRAEVAQAVRLSIALLGQSVPGHTLEVRVPPFAAVQCLPGPEHRRGTPPNVVQCSPVTWLRLLVGEETLMNSDAEVSGSRASELAKHLPLLRFRG</sequence>
<dbReference type="InterPro" id="IPR041629">
    <property type="entry name" value="SCP_3"/>
</dbReference>
<accession>A0ABQ6VCM0</accession>
<dbReference type="Proteomes" id="UP000436181">
    <property type="component" value="Unassembled WGS sequence"/>
</dbReference>
<name>A0ABQ6VCM0_9CORY</name>
<dbReference type="RefSeq" id="WP_151842485.1">
    <property type="nucleotide sequence ID" value="NZ_CP061033.1"/>
</dbReference>
<organism evidence="2 3">
    <name type="scientific">Corynebacterium zhongnanshanii</name>
    <dbReference type="NCBI Taxonomy" id="2768834"/>
    <lineage>
        <taxon>Bacteria</taxon>
        <taxon>Bacillati</taxon>
        <taxon>Actinomycetota</taxon>
        <taxon>Actinomycetes</taxon>
        <taxon>Mycobacteriales</taxon>
        <taxon>Corynebacteriaceae</taxon>
        <taxon>Corynebacterium</taxon>
    </lineage>
</organism>
<evidence type="ECO:0000313" key="3">
    <source>
        <dbReference type="Proteomes" id="UP000436181"/>
    </source>
</evidence>
<dbReference type="Pfam" id="PF17844">
    <property type="entry name" value="SCP_3"/>
    <property type="match status" value="1"/>
</dbReference>
<dbReference type="Gene3D" id="3.30.1050.40">
    <property type="match status" value="1"/>
</dbReference>
<evidence type="ECO:0000259" key="1">
    <source>
        <dbReference type="Pfam" id="PF17844"/>
    </source>
</evidence>
<protein>
    <recommendedName>
        <fullName evidence="1">Bacterial SCP orthologue domain-containing protein</fullName>
    </recommendedName>
</protein>
<keyword evidence="3" id="KW-1185">Reference proteome</keyword>
<feature type="domain" description="Bacterial SCP orthologue" evidence="1">
    <location>
        <begin position="36"/>
        <end position="124"/>
    </location>
</feature>
<evidence type="ECO:0000313" key="2">
    <source>
        <dbReference type="EMBL" id="KAB3519800.1"/>
    </source>
</evidence>
<gene>
    <name evidence="2" type="ORF">F8377_07710</name>
</gene>
<dbReference type="EMBL" id="WBZJ01000003">
    <property type="protein sequence ID" value="KAB3519800.1"/>
    <property type="molecule type" value="Genomic_DNA"/>
</dbReference>